<organism evidence="1 2">
    <name type="scientific">Physcomitrium patens</name>
    <name type="common">Spreading-leaved earth moss</name>
    <name type="synonym">Physcomitrella patens</name>
    <dbReference type="NCBI Taxonomy" id="3218"/>
    <lineage>
        <taxon>Eukaryota</taxon>
        <taxon>Viridiplantae</taxon>
        <taxon>Streptophyta</taxon>
        <taxon>Embryophyta</taxon>
        <taxon>Bryophyta</taxon>
        <taxon>Bryophytina</taxon>
        <taxon>Bryopsida</taxon>
        <taxon>Funariidae</taxon>
        <taxon>Funariales</taxon>
        <taxon>Funariaceae</taxon>
        <taxon>Physcomitrium</taxon>
    </lineage>
</organism>
<sequence length="76" mass="8471">MFWSFPVVQQESCHGITPPTPFTPTHRAPREAPLLPYPVAFLSLHLFSVKANHHSSFISFHVVYGPSIIFTPVVVG</sequence>
<protein>
    <submittedName>
        <fullName evidence="1">Uncharacterized protein</fullName>
    </submittedName>
</protein>
<dbReference type="Gramene" id="Pp3c13_19690V3.1">
    <property type="protein sequence ID" value="PAC:32931557.CDS.1"/>
    <property type="gene ID" value="Pp3c13_19690"/>
</dbReference>
<accession>A0A7I3Z7W7</accession>
<evidence type="ECO:0000313" key="1">
    <source>
        <dbReference type="EnsemblPlants" id="PAC:32931557.CDS.1"/>
    </source>
</evidence>
<dbReference type="Gramene" id="Pp3c13_19690V3.2">
    <property type="protein sequence ID" value="PAC:32931558.CDS.1"/>
    <property type="gene ID" value="Pp3c13_19690"/>
</dbReference>
<name>A0A7I3Z7W7_PHYPA</name>
<dbReference type="Proteomes" id="UP000006727">
    <property type="component" value="Chromosome 13"/>
</dbReference>
<dbReference type="EnsemblPlants" id="Pp3c13_19690V3.2">
    <property type="protein sequence ID" value="PAC:32931558.CDS.1"/>
    <property type="gene ID" value="Pp3c13_19690"/>
</dbReference>
<reference evidence="1 2" key="2">
    <citation type="journal article" date="2018" name="Plant J.">
        <title>The Physcomitrella patens chromosome-scale assembly reveals moss genome structure and evolution.</title>
        <authorList>
            <person name="Lang D."/>
            <person name="Ullrich K.K."/>
            <person name="Murat F."/>
            <person name="Fuchs J."/>
            <person name="Jenkins J."/>
            <person name="Haas F.B."/>
            <person name="Piednoel M."/>
            <person name="Gundlach H."/>
            <person name="Van Bel M."/>
            <person name="Meyberg R."/>
            <person name="Vives C."/>
            <person name="Morata J."/>
            <person name="Symeonidi A."/>
            <person name="Hiss M."/>
            <person name="Muchero W."/>
            <person name="Kamisugi Y."/>
            <person name="Saleh O."/>
            <person name="Blanc G."/>
            <person name="Decker E.L."/>
            <person name="van Gessel N."/>
            <person name="Grimwood J."/>
            <person name="Hayes R.D."/>
            <person name="Graham S.W."/>
            <person name="Gunter L.E."/>
            <person name="McDaniel S.F."/>
            <person name="Hoernstein S.N.W."/>
            <person name="Larsson A."/>
            <person name="Li F.W."/>
            <person name="Perroud P.F."/>
            <person name="Phillips J."/>
            <person name="Ranjan P."/>
            <person name="Rokshar D.S."/>
            <person name="Rothfels C.J."/>
            <person name="Schneider L."/>
            <person name="Shu S."/>
            <person name="Stevenson D.W."/>
            <person name="Thummler F."/>
            <person name="Tillich M."/>
            <person name="Villarreal Aguilar J.C."/>
            <person name="Widiez T."/>
            <person name="Wong G.K."/>
            <person name="Wymore A."/>
            <person name="Zhang Y."/>
            <person name="Zimmer A.D."/>
            <person name="Quatrano R.S."/>
            <person name="Mayer K.F.X."/>
            <person name="Goodstein D."/>
            <person name="Casacuberta J.M."/>
            <person name="Vandepoele K."/>
            <person name="Reski R."/>
            <person name="Cuming A.C."/>
            <person name="Tuskan G.A."/>
            <person name="Maumus F."/>
            <person name="Salse J."/>
            <person name="Schmutz J."/>
            <person name="Rensing S.A."/>
        </authorList>
    </citation>
    <scope>NUCLEOTIDE SEQUENCE [LARGE SCALE GENOMIC DNA]</scope>
    <source>
        <strain evidence="1 2">cv. Gransden 2004</strain>
    </source>
</reference>
<dbReference type="EMBL" id="ABEU02000013">
    <property type="status" value="NOT_ANNOTATED_CDS"/>
    <property type="molecule type" value="Genomic_DNA"/>
</dbReference>
<dbReference type="EnsemblPlants" id="Pp3c13_19690V3.1">
    <property type="protein sequence ID" value="PAC:32931557.CDS.1"/>
    <property type="gene ID" value="Pp3c13_19690"/>
</dbReference>
<evidence type="ECO:0000313" key="2">
    <source>
        <dbReference type="Proteomes" id="UP000006727"/>
    </source>
</evidence>
<keyword evidence="2" id="KW-1185">Reference proteome</keyword>
<reference evidence="1 2" key="1">
    <citation type="journal article" date="2008" name="Science">
        <title>The Physcomitrella genome reveals evolutionary insights into the conquest of land by plants.</title>
        <authorList>
            <person name="Rensing S."/>
            <person name="Lang D."/>
            <person name="Zimmer A."/>
            <person name="Terry A."/>
            <person name="Salamov A."/>
            <person name="Shapiro H."/>
            <person name="Nishiyama T."/>
            <person name="Perroud P.-F."/>
            <person name="Lindquist E."/>
            <person name="Kamisugi Y."/>
            <person name="Tanahashi T."/>
            <person name="Sakakibara K."/>
            <person name="Fujita T."/>
            <person name="Oishi K."/>
            <person name="Shin-I T."/>
            <person name="Kuroki Y."/>
            <person name="Toyoda A."/>
            <person name="Suzuki Y."/>
            <person name="Hashimoto A."/>
            <person name="Yamaguchi K."/>
            <person name="Sugano A."/>
            <person name="Kohara Y."/>
            <person name="Fujiyama A."/>
            <person name="Anterola A."/>
            <person name="Aoki S."/>
            <person name="Ashton N."/>
            <person name="Barbazuk W.B."/>
            <person name="Barker E."/>
            <person name="Bennetzen J."/>
            <person name="Bezanilla M."/>
            <person name="Blankenship R."/>
            <person name="Cho S.H."/>
            <person name="Dutcher S."/>
            <person name="Estelle M."/>
            <person name="Fawcett J.A."/>
            <person name="Gundlach H."/>
            <person name="Hanada K."/>
            <person name="Heyl A."/>
            <person name="Hicks K.A."/>
            <person name="Hugh J."/>
            <person name="Lohr M."/>
            <person name="Mayer K."/>
            <person name="Melkozernov A."/>
            <person name="Murata T."/>
            <person name="Nelson D."/>
            <person name="Pils B."/>
            <person name="Prigge M."/>
            <person name="Reiss B."/>
            <person name="Renner T."/>
            <person name="Rombauts S."/>
            <person name="Rushton P."/>
            <person name="Sanderfoot A."/>
            <person name="Schween G."/>
            <person name="Shiu S.-H."/>
            <person name="Stueber K."/>
            <person name="Theodoulou F.L."/>
            <person name="Tu H."/>
            <person name="Van de Peer Y."/>
            <person name="Verrier P.J."/>
            <person name="Waters E."/>
            <person name="Wood A."/>
            <person name="Yang L."/>
            <person name="Cove D."/>
            <person name="Cuming A."/>
            <person name="Hasebe M."/>
            <person name="Lucas S."/>
            <person name="Mishler D.B."/>
            <person name="Reski R."/>
            <person name="Grigoriev I."/>
            <person name="Quatrano R.S."/>
            <person name="Boore J.L."/>
        </authorList>
    </citation>
    <scope>NUCLEOTIDE SEQUENCE [LARGE SCALE GENOMIC DNA]</scope>
    <source>
        <strain evidence="1 2">cv. Gransden 2004</strain>
    </source>
</reference>
<proteinExistence type="predicted"/>
<dbReference type="AlphaFoldDB" id="A0A7I3Z7W7"/>
<reference evidence="1" key="3">
    <citation type="submission" date="2020-12" db="UniProtKB">
        <authorList>
            <consortium name="EnsemblPlants"/>
        </authorList>
    </citation>
    <scope>IDENTIFICATION</scope>
</reference>
<dbReference type="InParanoid" id="A0A7I3Z7W7"/>